<feature type="domain" description="Transposase IS701-like DDE" evidence="2">
    <location>
        <begin position="2"/>
        <end position="82"/>
    </location>
</feature>
<dbReference type="InterPro" id="IPR039365">
    <property type="entry name" value="IS701-like"/>
</dbReference>
<dbReference type="PANTHER" id="PTHR33627:SF1">
    <property type="entry name" value="TRANSPOSASE"/>
    <property type="match status" value="1"/>
</dbReference>
<dbReference type="EMBL" id="BOMH01000073">
    <property type="protein sequence ID" value="GID70290.1"/>
    <property type="molecule type" value="Genomic_DNA"/>
</dbReference>
<evidence type="ECO:0000256" key="1">
    <source>
        <dbReference type="SAM" id="MobiDB-lite"/>
    </source>
</evidence>
<reference evidence="3" key="1">
    <citation type="submission" date="2021-01" db="EMBL/GenBank/DDBJ databases">
        <title>Whole genome shotgun sequence of Actinoplanes cyaneus NBRC 14990.</title>
        <authorList>
            <person name="Komaki H."/>
            <person name="Tamura T."/>
        </authorList>
    </citation>
    <scope>NUCLEOTIDE SEQUENCE</scope>
    <source>
        <strain evidence="3">NBRC 14990</strain>
    </source>
</reference>
<dbReference type="Proteomes" id="UP000619479">
    <property type="component" value="Unassembled WGS sequence"/>
</dbReference>
<proteinExistence type="predicted"/>
<gene>
    <name evidence="3" type="ORF">Acy02nite_81710</name>
</gene>
<organism evidence="3 4">
    <name type="scientific">Actinoplanes cyaneus</name>
    <dbReference type="NCBI Taxonomy" id="52696"/>
    <lineage>
        <taxon>Bacteria</taxon>
        <taxon>Bacillati</taxon>
        <taxon>Actinomycetota</taxon>
        <taxon>Actinomycetes</taxon>
        <taxon>Micromonosporales</taxon>
        <taxon>Micromonosporaceae</taxon>
        <taxon>Actinoplanes</taxon>
    </lineage>
</organism>
<dbReference type="PANTHER" id="PTHR33627">
    <property type="entry name" value="TRANSPOSASE"/>
    <property type="match status" value="1"/>
</dbReference>
<dbReference type="AlphaFoldDB" id="A0A919IQE0"/>
<comment type="caution">
    <text evidence="3">The sequence shown here is derived from an EMBL/GenBank/DDBJ whole genome shotgun (WGS) entry which is preliminary data.</text>
</comment>
<keyword evidence="4" id="KW-1185">Reference proteome</keyword>
<evidence type="ECO:0000313" key="4">
    <source>
        <dbReference type="Proteomes" id="UP000619479"/>
    </source>
</evidence>
<protein>
    <recommendedName>
        <fullName evidence="2">Transposase IS701-like DDE domain-containing protein</fullName>
    </recommendedName>
</protein>
<sequence>MYLPKSWIIDRQRCDAAGVPDDAPLLTKPRVAIQMLQRAIDARVPFTWFTADEAFGQVKYLRTWLQERDVFHVVATRCNDEVCAHDIGHGRADEYAHITLSMLALAWLAAVRAAEQQKGAPTPTASNSCRSAAPKPAG</sequence>
<accession>A0A919IQE0</accession>
<dbReference type="Pfam" id="PF13546">
    <property type="entry name" value="DDE_5"/>
    <property type="match status" value="1"/>
</dbReference>
<dbReference type="InterPro" id="IPR038721">
    <property type="entry name" value="IS701-like_DDE_dom"/>
</dbReference>
<evidence type="ECO:0000259" key="2">
    <source>
        <dbReference type="Pfam" id="PF13546"/>
    </source>
</evidence>
<feature type="region of interest" description="Disordered" evidence="1">
    <location>
        <begin position="119"/>
        <end position="138"/>
    </location>
</feature>
<name>A0A919IQE0_9ACTN</name>
<evidence type="ECO:0000313" key="3">
    <source>
        <dbReference type="EMBL" id="GID70290.1"/>
    </source>
</evidence>